<accession>A0A660L5U4</accession>
<dbReference type="RefSeq" id="WP_121246878.1">
    <property type="nucleotide sequence ID" value="NZ_RBIL01000001.1"/>
</dbReference>
<keyword evidence="2" id="KW-1185">Reference proteome</keyword>
<reference evidence="1 2" key="1">
    <citation type="submission" date="2018-10" db="EMBL/GenBank/DDBJ databases">
        <title>Genomic Encyclopedia of Archaeal and Bacterial Type Strains, Phase II (KMG-II): from individual species to whole genera.</title>
        <authorList>
            <person name="Goeker M."/>
        </authorList>
    </citation>
    <scope>NUCLEOTIDE SEQUENCE [LARGE SCALE GENOMIC DNA]</scope>
    <source>
        <strain evidence="1 2">DSM 14954</strain>
    </source>
</reference>
<proteinExistence type="predicted"/>
<organism evidence="1 2">
    <name type="scientific">Solirubrobacter pauli</name>
    <dbReference type="NCBI Taxonomy" id="166793"/>
    <lineage>
        <taxon>Bacteria</taxon>
        <taxon>Bacillati</taxon>
        <taxon>Actinomycetota</taxon>
        <taxon>Thermoleophilia</taxon>
        <taxon>Solirubrobacterales</taxon>
        <taxon>Solirubrobacteraceae</taxon>
        <taxon>Solirubrobacter</taxon>
    </lineage>
</organism>
<dbReference type="Proteomes" id="UP000278962">
    <property type="component" value="Unassembled WGS sequence"/>
</dbReference>
<evidence type="ECO:0000313" key="2">
    <source>
        <dbReference type="Proteomes" id="UP000278962"/>
    </source>
</evidence>
<dbReference type="EMBL" id="RBIL01000001">
    <property type="protein sequence ID" value="RKQ90378.1"/>
    <property type="molecule type" value="Genomic_DNA"/>
</dbReference>
<comment type="caution">
    <text evidence="1">The sequence shown here is derived from an EMBL/GenBank/DDBJ whole genome shotgun (WGS) entry which is preliminary data.</text>
</comment>
<protein>
    <submittedName>
        <fullName evidence="1">Uncharacterized protein</fullName>
    </submittedName>
</protein>
<dbReference type="AlphaFoldDB" id="A0A660L5U4"/>
<name>A0A660L5U4_9ACTN</name>
<sequence length="136" mass="14591">MNSHPASSAYRLYADGAVVSYLQWRSGAGWQLWRRGHGWRPVDEDAQPAHALDAAADALLGPPEAGPVRPARRCELHVRGLAADVVPVAFPETITVRTGDVSILSGDFDDRGLNRIVRRVALLGGGVLALFEEGPS</sequence>
<evidence type="ECO:0000313" key="1">
    <source>
        <dbReference type="EMBL" id="RKQ90378.1"/>
    </source>
</evidence>
<gene>
    <name evidence="1" type="ORF">C8N24_0180</name>
</gene>